<comment type="subcellular location">
    <subcellularLocation>
        <location evidence="2">Endoplasmic reticulum</location>
    </subcellularLocation>
    <subcellularLocation>
        <location evidence="3">Membrane</location>
    </subcellularLocation>
    <subcellularLocation>
        <location evidence="1">Mitochondrion</location>
    </subcellularLocation>
</comment>
<dbReference type="PANTHER" id="PTHR48182">
    <property type="entry name" value="PROTEIN SERAC1"/>
    <property type="match status" value="1"/>
</dbReference>
<dbReference type="PANTHER" id="PTHR48182:SF2">
    <property type="entry name" value="PROTEIN SERAC1"/>
    <property type="match status" value="1"/>
</dbReference>
<keyword evidence="5" id="KW-0496">Mitochondrion</keyword>
<dbReference type="SUPFAM" id="SSF53474">
    <property type="entry name" value="alpha/beta-Hydrolases"/>
    <property type="match status" value="1"/>
</dbReference>
<keyword evidence="9" id="KW-1185">Reference proteome</keyword>
<evidence type="ECO:0000313" key="8">
    <source>
        <dbReference type="EMBL" id="KAL3420621.1"/>
    </source>
</evidence>
<feature type="compositionally biased region" description="Low complexity" evidence="7">
    <location>
        <begin position="71"/>
        <end position="80"/>
    </location>
</feature>
<feature type="compositionally biased region" description="Basic residues" evidence="7">
    <location>
        <begin position="1"/>
        <end position="13"/>
    </location>
</feature>
<feature type="compositionally biased region" description="Polar residues" evidence="7">
    <location>
        <begin position="26"/>
        <end position="49"/>
    </location>
</feature>
<evidence type="ECO:0000256" key="4">
    <source>
        <dbReference type="ARBA" id="ARBA00022824"/>
    </source>
</evidence>
<evidence type="ECO:0000256" key="1">
    <source>
        <dbReference type="ARBA" id="ARBA00004173"/>
    </source>
</evidence>
<dbReference type="EMBL" id="JBFCZG010000006">
    <property type="protein sequence ID" value="KAL3420621.1"/>
    <property type="molecule type" value="Genomic_DNA"/>
</dbReference>
<evidence type="ECO:0000313" key="9">
    <source>
        <dbReference type="Proteomes" id="UP001629113"/>
    </source>
</evidence>
<reference evidence="8 9" key="1">
    <citation type="submission" date="2024-06" db="EMBL/GenBank/DDBJ databases">
        <title>Complete genome of Phlyctema vagabunda strain 19-DSS-EL-015.</title>
        <authorList>
            <person name="Fiorenzani C."/>
        </authorList>
    </citation>
    <scope>NUCLEOTIDE SEQUENCE [LARGE SCALE GENOMIC DNA]</scope>
    <source>
        <strain evidence="8 9">19-DSS-EL-015</strain>
    </source>
</reference>
<keyword evidence="4" id="KW-0256">Endoplasmic reticulum</keyword>
<accession>A0ABR4PC51</accession>
<dbReference type="InterPro" id="IPR052374">
    <property type="entry name" value="SERAC1"/>
</dbReference>
<feature type="region of interest" description="Disordered" evidence="7">
    <location>
        <begin position="1"/>
        <end position="85"/>
    </location>
</feature>
<protein>
    <submittedName>
        <fullName evidence="8">Nacht and wd domain protein</fullName>
    </submittedName>
</protein>
<evidence type="ECO:0000256" key="3">
    <source>
        <dbReference type="ARBA" id="ARBA00004370"/>
    </source>
</evidence>
<evidence type="ECO:0000256" key="2">
    <source>
        <dbReference type="ARBA" id="ARBA00004240"/>
    </source>
</evidence>
<evidence type="ECO:0000256" key="7">
    <source>
        <dbReference type="SAM" id="MobiDB-lite"/>
    </source>
</evidence>
<sequence>MWRFRSRYKKKALKPGAGSANEAVLSPSSTPKSITQTPTKPLTSISEGLSTELERNHLDRQKDPASRVRESSPPSHSTTKSSDHLGLNVIFEPEDPLVDIIFVHGLGGTSRATWSYNRDLDFFWPGKWLPLEPDIQNARILSFGYNAHFAAPGPAPIAGISDFAKDLLFEMKYAKNKRLEDLEIGKRPLIFIAHSMGGLVVKKVSLSVCC</sequence>
<keyword evidence="6" id="KW-0472">Membrane</keyword>
<comment type="caution">
    <text evidence="8">The sequence shown here is derived from an EMBL/GenBank/DDBJ whole genome shotgun (WGS) entry which is preliminary data.</text>
</comment>
<feature type="compositionally biased region" description="Basic and acidic residues" evidence="7">
    <location>
        <begin position="52"/>
        <end position="70"/>
    </location>
</feature>
<organism evidence="8 9">
    <name type="scientific">Phlyctema vagabunda</name>
    <dbReference type="NCBI Taxonomy" id="108571"/>
    <lineage>
        <taxon>Eukaryota</taxon>
        <taxon>Fungi</taxon>
        <taxon>Dikarya</taxon>
        <taxon>Ascomycota</taxon>
        <taxon>Pezizomycotina</taxon>
        <taxon>Leotiomycetes</taxon>
        <taxon>Helotiales</taxon>
        <taxon>Dermateaceae</taxon>
        <taxon>Phlyctema</taxon>
    </lineage>
</organism>
<dbReference type="InterPro" id="IPR029058">
    <property type="entry name" value="AB_hydrolase_fold"/>
</dbReference>
<name>A0ABR4PC51_9HELO</name>
<proteinExistence type="predicted"/>
<evidence type="ECO:0000256" key="5">
    <source>
        <dbReference type="ARBA" id="ARBA00023128"/>
    </source>
</evidence>
<gene>
    <name evidence="8" type="ORF">PVAG01_07066</name>
</gene>
<dbReference type="Gene3D" id="3.40.50.1820">
    <property type="entry name" value="alpha/beta hydrolase"/>
    <property type="match status" value="1"/>
</dbReference>
<evidence type="ECO:0000256" key="6">
    <source>
        <dbReference type="ARBA" id="ARBA00023136"/>
    </source>
</evidence>
<dbReference type="Proteomes" id="UP001629113">
    <property type="component" value="Unassembled WGS sequence"/>
</dbReference>